<gene>
    <name evidence="1" type="ORF">METZ01_LOCUS22937</name>
</gene>
<sequence>MAPKSRKAKSRLTGSYALVLRLPSRRRILVGKLGWVEFSRGHYIYFGSAIGGLKARVDRHLRHDKRLHWHADYLSAEIPWEYAWQLPDGQRWECVWATTAASTDGEASLVRGFGSSDCRCPSHLVRVNNAKQVRVLLRSLSPAPRRRVTKKSRYESTPSS</sequence>
<organism evidence="1">
    <name type="scientific">marine metagenome</name>
    <dbReference type="NCBI Taxonomy" id="408172"/>
    <lineage>
        <taxon>unclassified sequences</taxon>
        <taxon>metagenomes</taxon>
        <taxon>ecological metagenomes</taxon>
    </lineage>
</organism>
<reference evidence="1" key="1">
    <citation type="submission" date="2018-05" db="EMBL/GenBank/DDBJ databases">
        <authorList>
            <person name="Lanie J.A."/>
            <person name="Ng W.-L."/>
            <person name="Kazmierczak K.M."/>
            <person name="Andrzejewski T.M."/>
            <person name="Davidsen T.M."/>
            <person name="Wayne K.J."/>
            <person name="Tettelin H."/>
            <person name="Glass J.I."/>
            <person name="Rusch D."/>
            <person name="Podicherti R."/>
            <person name="Tsui H.-C.T."/>
            <person name="Winkler M.E."/>
        </authorList>
    </citation>
    <scope>NUCLEOTIDE SEQUENCE</scope>
</reference>
<protein>
    <recommendedName>
        <fullName evidence="2">GIY-YIG domain-containing protein</fullName>
    </recommendedName>
</protein>
<name>A0A381PXF2_9ZZZZ</name>
<dbReference type="AlphaFoldDB" id="A0A381PXF2"/>
<dbReference type="Pfam" id="PF01986">
    <property type="entry name" value="DUF123"/>
    <property type="match status" value="1"/>
</dbReference>
<dbReference type="PANTHER" id="PTHR37460:SF1">
    <property type="entry name" value="ENDONUCLEASE III"/>
    <property type="match status" value="1"/>
</dbReference>
<dbReference type="PANTHER" id="PTHR37460">
    <property type="entry name" value="ENDONUCLEASE III"/>
    <property type="match status" value="1"/>
</dbReference>
<accession>A0A381PXF2</accession>
<evidence type="ECO:0000313" key="1">
    <source>
        <dbReference type="EMBL" id="SUZ70083.1"/>
    </source>
</evidence>
<dbReference type="EMBL" id="UINC01001080">
    <property type="protein sequence ID" value="SUZ70083.1"/>
    <property type="molecule type" value="Genomic_DNA"/>
</dbReference>
<dbReference type="CDD" id="cd10441">
    <property type="entry name" value="GIY-YIG_COG1833"/>
    <property type="match status" value="1"/>
</dbReference>
<dbReference type="InterPro" id="IPR002837">
    <property type="entry name" value="DUF123"/>
</dbReference>
<evidence type="ECO:0008006" key="2">
    <source>
        <dbReference type="Google" id="ProtNLM"/>
    </source>
</evidence>
<proteinExistence type="predicted"/>